<protein>
    <submittedName>
        <fullName evidence="2">Polysaccharide pyruvyl transferase family protein</fullName>
    </submittedName>
</protein>
<dbReference type="Pfam" id="PF04230">
    <property type="entry name" value="PS_pyruv_trans"/>
    <property type="match status" value="1"/>
</dbReference>
<organism evidence="2 3">
    <name type="scientific">Aeromonas media</name>
    <dbReference type="NCBI Taxonomy" id="651"/>
    <lineage>
        <taxon>Bacteria</taxon>
        <taxon>Pseudomonadati</taxon>
        <taxon>Pseudomonadota</taxon>
        <taxon>Gammaproteobacteria</taxon>
        <taxon>Aeromonadales</taxon>
        <taxon>Aeromonadaceae</taxon>
        <taxon>Aeromonas</taxon>
    </lineage>
</organism>
<evidence type="ECO:0000313" key="2">
    <source>
        <dbReference type="EMBL" id="QJT30066.1"/>
    </source>
</evidence>
<dbReference type="AlphaFoldDB" id="A0AAE7AG72"/>
<keyword evidence="2" id="KW-0808">Transferase</keyword>
<name>A0AAE7AG72_AERME</name>
<dbReference type="EMBL" id="CP038444">
    <property type="protein sequence ID" value="QJT30066.1"/>
    <property type="molecule type" value="Genomic_DNA"/>
</dbReference>
<dbReference type="RefSeq" id="WP_171268827.1">
    <property type="nucleotide sequence ID" value="NZ_CP038444.1"/>
</dbReference>
<sequence>MKIAILTQPLHNNYGGLLQAFALQHHLKNQGHDVLTVDFSKDNKPRYFGIKTIIGNIIRKYMLRRPLKSILPVTDEQKRAIGQHTNRFTAEHIRTTQAIHSVEEFAYIKQYQFDAYVVGSDQVWRPAYSPGMSAFFLSFLSKESKAKRIAYAASFGVDNCDEFSSEQLTEYASLLQRFDAVGVREDSAVELCQQHFGTCAQHVIDPTLLLDKEIYIQIVEQDRIPASNGNMMVYVLDKAPEKQEIIQQVAKERNLTPFTVMPELNGVYPPVTQWLRGFMDAEYVVTDSFHGVAFSIIFNKPFIAIGNRDRGLARFTSILKLFGLESRLVFSCEDVSTELVNRQIDFTKVNQLKVLQQQHAQAFLNQVIDHKQQYA</sequence>
<accession>A0AAE7AG72</accession>
<gene>
    <name evidence="2" type="ORF">E4186_07580</name>
</gene>
<feature type="domain" description="Polysaccharide pyruvyl transferase" evidence="1">
    <location>
        <begin position="13"/>
        <end position="307"/>
    </location>
</feature>
<proteinExistence type="predicted"/>
<reference evidence="2 3" key="1">
    <citation type="submission" date="2019-03" db="EMBL/GenBank/DDBJ databases">
        <title>Novel transposon Tn6433 accelerates the dissemination of tet(E) in Aeromonas from aerobic biofilm under oxytetracycline stress.</title>
        <authorList>
            <person name="Shi Y."/>
            <person name="Tian Z."/>
            <person name="Zhang Y."/>
            <person name="Zhang H."/>
            <person name="Yang M."/>
        </authorList>
    </citation>
    <scope>NUCLEOTIDE SEQUENCE [LARGE SCALE GENOMIC DNA]</scope>
    <source>
        <strain evidence="2 3">T5-8</strain>
    </source>
</reference>
<evidence type="ECO:0000259" key="1">
    <source>
        <dbReference type="Pfam" id="PF04230"/>
    </source>
</evidence>
<dbReference type="InterPro" id="IPR007345">
    <property type="entry name" value="Polysacch_pyruvyl_Trfase"/>
</dbReference>
<dbReference type="GO" id="GO:0016740">
    <property type="term" value="F:transferase activity"/>
    <property type="evidence" value="ECO:0007669"/>
    <property type="project" value="UniProtKB-KW"/>
</dbReference>
<evidence type="ECO:0000313" key="3">
    <source>
        <dbReference type="Proteomes" id="UP000502006"/>
    </source>
</evidence>
<dbReference type="Proteomes" id="UP000502006">
    <property type="component" value="Chromosome"/>
</dbReference>